<dbReference type="GO" id="GO:0004140">
    <property type="term" value="F:dephospho-CoA kinase activity"/>
    <property type="evidence" value="ECO:0007669"/>
    <property type="project" value="InterPro"/>
</dbReference>
<keyword evidence="2" id="KW-0963">Cytoplasm</keyword>
<dbReference type="SUPFAM" id="SSF52540">
    <property type="entry name" value="P-loop containing nucleoside triphosphate hydrolases"/>
    <property type="match status" value="1"/>
</dbReference>
<comment type="similarity">
    <text evidence="1">Belongs to the CoaE family.</text>
</comment>
<evidence type="ECO:0000256" key="1">
    <source>
        <dbReference type="ARBA" id="ARBA00009018"/>
    </source>
</evidence>
<sequence length="196" mass="21669">MKVGLTGGIGSGKSTVAEMFARRGAVVIDADAIARELVEPGEPALHELVDEFGESIIAADGSLKRSELARIAFHDPSATERLNAIMHPLIRAETQRRLAKAADAEVILYDMPLLFETHQEDLVDVVVVVDVPEAQQVKRAVRRGLDEADVRRRMEVQTSRSRRVTEADFVIDNSGSRRNTERQVQGIWDELRAGVC</sequence>
<dbReference type="HAMAP" id="MF_00376">
    <property type="entry name" value="Dephospho_CoA_kinase"/>
    <property type="match status" value="1"/>
</dbReference>
<keyword evidence="3" id="KW-0808">Transferase</keyword>
<dbReference type="NCBIfam" id="TIGR00152">
    <property type="entry name" value="dephospho-CoA kinase"/>
    <property type="match status" value="1"/>
</dbReference>
<evidence type="ECO:0000256" key="4">
    <source>
        <dbReference type="ARBA" id="ARBA00022741"/>
    </source>
</evidence>
<dbReference type="InterPro" id="IPR001977">
    <property type="entry name" value="Depp_CoAkinase"/>
</dbReference>
<evidence type="ECO:0000313" key="8">
    <source>
        <dbReference type="EMBL" id="CAB4993433.1"/>
    </source>
</evidence>
<gene>
    <name evidence="8" type="ORF">UFOPK3957_01134</name>
    <name evidence="9" type="ORF">UFOPK4061_01660</name>
</gene>
<reference evidence="8" key="1">
    <citation type="submission" date="2020-05" db="EMBL/GenBank/DDBJ databases">
        <authorList>
            <person name="Chiriac C."/>
            <person name="Salcher M."/>
            <person name="Ghai R."/>
            <person name="Kavagutti S V."/>
        </authorList>
    </citation>
    <scope>NUCLEOTIDE SEQUENCE</scope>
</reference>
<keyword evidence="6" id="KW-0067">ATP-binding</keyword>
<keyword evidence="5" id="KW-0418">Kinase</keyword>
<evidence type="ECO:0000256" key="2">
    <source>
        <dbReference type="ARBA" id="ARBA00022490"/>
    </source>
</evidence>
<evidence type="ECO:0000256" key="7">
    <source>
        <dbReference type="ARBA" id="ARBA00022993"/>
    </source>
</evidence>
<name>A0A6J7NRY4_9ZZZZ</name>
<dbReference type="NCBIfam" id="NF002879">
    <property type="entry name" value="PRK03333.1"/>
    <property type="match status" value="1"/>
</dbReference>
<evidence type="ECO:0000256" key="5">
    <source>
        <dbReference type="ARBA" id="ARBA00022777"/>
    </source>
</evidence>
<dbReference type="AlphaFoldDB" id="A0A6J7NRY4"/>
<evidence type="ECO:0000256" key="3">
    <source>
        <dbReference type="ARBA" id="ARBA00022679"/>
    </source>
</evidence>
<evidence type="ECO:0000313" key="9">
    <source>
        <dbReference type="EMBL" id="CAB5025685.1"/>
    </source>
</evidence>
<organism evidence="8">
    <name type="scientific">freshwater metagenome</name>
    <dbReference type="NCBI Taxonomy" id="449393"/>
    <lineage>
        <taxon>unclassified sequences</taxon>
        <taxon>metagenomes</taxon>
        <taxon>ecological metagenomes</taxon>
    </lineage>
</organism>
<dbReference type="Pfam" id="PF01121">
    <property type="entry name" value="CoaE"/>
    <property type="match status" value="1"/>
</dbReference>
<dbReference type="GO" id="GO:0005524">
    <property type="term" value="F:ATP binding"/>
    <property type="evidence" value="ECO:0007669"/>
    <property type="project" value="UniProtKB-KW"/>
</dbReference>
<proteinExistence type="inferred from homology"/>
<dbReference type="EMBL" id="CAFBOM010000191">
    <property type="protein sequence ID" value="CAB4993433.1"/>
    <property type="molecule type" value="Genomic_DNA"/>
</dbReference>
<dbReference type="PANTHER" id="PTHR10695">
    <property type="entry name" value="DEPHOSPHO-COA KINASE-RELATED"/>
    <property type="match status" value="1"/>
</dbReference>
<dbReference type="PROSITE" id="PS51219">
    <property type="entry name" value="DPCK"/>
    <property type="match status" value="1"/>
</dbReference>
<accession>A0A6J7NRY4</accession>
<keyword evidence="7" id="KW-0173">Coenzyme A biosynthesis</keyword>
<protein>
    <submittedName>
        <fullName evidence="8">Unannotated protein</fullName>
    </submittedName>
</protein>
<dbReference type="FunFam" id="3.40.50.300:FF:000991">
    <property type="entry name" value="Dephospho-CoA kinase"/>
    <property type="match status" value="1"/>
</dbReference>
<dbReference type="Gene3D" id="3.40.50.300">
    <property type="entry name" value="P-loop containing nucleotide triphosphate hydrolases"/>
    <property type="match status" value="1"/>
</dbReference>
<dbReference type="EMBL" id="CAFBPD010000330">
    <property type="protein sequence ID" value="CAB5025685.1"/>
    <property type="molecule type" value="Genomic_DNA"/>
</dbReference>
<keyword evidence="4" id="KW-0547">Nucleotide-binding</keyword>
<evidence type="ECO:0000256" key="6">
    <source>
        <dbReference type="ARBA" id="ARBA00022840"/>
    </source>
</evidence>
<dbReference type="InterPro" id="IPR027417">
    <property type="entry name" value="P-loop_NTPase"/>
</dbReference>
<dbReference type="PANTHER" id="PTHR10695:SF46">
    <property type="entry name" value="BIFUNCTIONAL COENZYME A SYNTHASE-RELATED"/>
    <property type="match status" value="1"/>
</dbReference>
<dbReference type="CDD" id="cd02022">
    <property type="entry name" value="DPCK"/>
    <property type="match status" value="1"/>
</dbReference>
<dbReference type="GO" id="GO:0015937">
    <property type="term" value="P:coenzyme A biosynthetic process"/>
    <property type="evidence" value="ECO:0007669"/>
    <property type="project" value="UniProtKB-KW"/>
</dbReference>